<proteinExistence type="predicted"/>
<keyword evidence="2" id="KW-1185">Reference proteome</keyword>
<dbReference type="EMBL" id="JAKRRY010000023">
    <property type="protein sequence ID" value="MCW8347594.1"/>
    <property type="molecule type" value="Genomic_DNA"/>
</dbReference>
<dbReference type="Proteomes" id="UP001155587">
    <property type="component" value="Unassembled WGS sequence"/>
</dbReference>
<protein>
    <submittedName>
        <fullName evidence="1">Uncharacterized protein</fullName>
    </submittedName>
</protein>
<evidence type="ECO:0000313" key="1">
    <source>
        <dbReference type="EMBL" id="MCW8347594.1"/>
    </source>
</evidence>
<dbReference type="AlphaFoldDB" id="A0A9X3CQC7"/>
<evidence type="ECO:0000313" key="2">
    <source>
        <dbReference type="Proteomes" id="UP001155587"/>
    </source>
</evidence>
<organism evidence="1 2">
    <name type="scientific">Vibrio qingdaonensis</name>
    <dbReference type="NCBI Taxonomy" id="2829491"/>
    <lineage>
        <taxon>Bacteria</taxon>
        <taxon>Pseudomonadati</taxon>
        <taxon>Pseudomonadota</taxon>
        <taxon>Gammaproteobacteria</taxon>
        <taxon>Vibrionales</taxon>
        <taxon>Vibrionaceae</taxon>
        <taxon>Vibrio</taxon>
    </lineage>
</organism>
<gene>
    <name evidence="1" type="ORF">MD535_16455</name>
</gene>
<comment type="caution">
    <text evidence="1">The sequence shown here is derived from an EMBL/GenBank/DDBJ whole genome shotgun (WGS) entry which is preliminary data.</text>
</comment>
<sequence>MYKRISDIFSKFNRKPDIKGLSQTEFQLQIIARDVTTIKFMVTGLYLWLLADHLLFPLMEAFGTNPY</sequence>
<reference evidence="1" key="1">
    <citation type="submission" date="2022-02" db="EMBL/GenBank/DDBJ databases">
        <title>Vibrio sp. nov, a new bacterium isolated from seawater.</title>
        <authorList>
            <person name="Yuan Y."/>
        </authorList>
    </citation>
    <scope>NUCLEOTIDE SEQUENCE</scope>
    <source>
        <strain evidence="1">ZSDZ65</strain>
    </source>
</reference>
<name>A0A9X3CQC7_9VIBR</name>
<dbReference type="RefSeq" id="WP_265676122.1">
    <property type="nucleotide sequence ID" value="NZ_JAKRRY010000023.1"/>
</dbReference>
<accession>A0A9X3CQC7</accession>